<evidence type="ECO:0000313" key="14">
    <source>
        <dbReference type="Proteomes" id="UP000199225"/>
    </source>
</evidence>
<dbReference type="EC" id="1.1.1.267" evidence="9"/>
<gene>
    <name evidence="9" type="primary">dxr</name>
    <name evidence="13" type="ORF">SAMN04490247_0471</name>
</gene>
<evidence type="ECO:0000259" key="10">
    <source>
        <dbReference type="Pfam" id="PF02670"/>
    </source>
</evidence>
<keyword evidence="9" id="KW-0460">Magnesium</keyword>
<feature type="binding site" evidence="9">
    <location>
        <position position="172"/>
    </location>
    <ligand>
        <name>1-deoxy-D-xylulose 5-phosphate</name>
        <dbReference type="ChEBI" id="CHEBI:57792"/>
    </ligand>
</feature>
<feature type="domain" description="1-deoxy-D-xylulose 5-phosphate reductoisomerase N-terminal" evidence="10">
    <location>
        <begin position="4"/>
        <end position="128"/>
    </location>
</feature>
<feature type="binding site" evidence="9">
    <location>
        <position position="11"/>
    </location>
    <ligand>
        <name>NADPH</name>
        <dbReference type="ChEBI" id="CHEBI:57783"/>
    </ligand>
</feature>
<dbReference type="FunFam" id="3.40.50.720:FF:000045">
    <property type="entry name" value="1-deoxy-D-xylulose 5-phosphate reductoisomerase"/>
    <property type="match status" value="1"/>
</dbReference>
<comment type="catalytic activity">
    <reaction evidence="8">
        <text>2-C-methyl-D-erythritol 4-phosphate + NADP(+) = 1-deoxy-D-xylulose 5-phosphate + NADPH + H(+)</text>
        <dbReference type="Rhea" id="RHEA:13717"/>
        <dbReference type="ChEBI" id="CHEBI:15378"/>
        <dbReference type="ChEBI" id="CHEBI:57783"/>
        <dbReference type="ChEBI" id="CHEBI:57792"/>
        <dbReference type="ChEBI" id="CHEBI:58262"/>
        <dbReference type="ChEBI" id="CHEBI:58349"/>
        <dbReference type="EC" id="1.1.1.267"/>
    </reaction>
    <physiologicalReaction direction="right-to-left" evidence="8">
        <dbReference type="Rhea" id="RHEA:13719"/>
    </physiologicalReaction>
</comment>
<feature type="binding site" evidence="9">
    <location>
        <position position="122"/>
    </location>
    <ligand>
        <name>NADPH</name>
        <dbReference type="ChEBI" id="CHEBI:57783"/>
    </ligand>
</feature>
<feature type="domain" description="1-deoxy-D-xylulose 5-phosphate reductoisomerase C-terminal" evidence="11">
    <location>
        <begin position="142"/>
        <end position="225"/>
    </location>
</feature>
<evidence type="ECO:0000256" key="5">
    <source>
        <dbReference type="ARBA" id="ARBA00023002"/>
    </source>
</evidence>
<feature type="binding site" evidence="9">
    <location>
        <position position="195"/>
    </location>
    <ligand>
        <name>1-deoxy-D-xylulose 5-phosphate</name>
        <dbReference type="ChEBI" id="CHEBI:57792"/>
    </ligand>
</feature>
<dbReference type="Gene3D" id="3.40.50.720">
    <property type="entry name" value="NAD(P)-binding Rossmann-like Domain"/>
    <property type="match status" value="1"/>
</dbReference>
<evidence type="ECO:0000256" key="8">
    <source>
        <dbReference type="ARBA" id="ARBA00048543"/>
    </source>
</evidence>
<feature type="binding site" evidence="9">
    <location>
        <position position="148"/>
    </location>
    <ligand>
        <name>Mn(2+)</name>
        <dbReference type="ChEBI" id="CHEBI:29035"/>
    </ligand>
</feature>
<dbReference type="STRING" id="86666.SAMN04490247_0471"/>
<dbReference type="GO" id="GO:0070402">
    <property type="term" value="F:NADPH binding"/>
    <property type="evidence" value="ECO:0007669"/>
    <property type="project" value="InterPro"/>
</dbReference>
<feature type="domain" description="DXP reductoisomerase C-terminal" evidence="12">
    <location>
        <begin position="257"/>
        <end position="374"/>
    </location>
</feature>
<dbReference type="Gene3D" id="1.10.1740.10">
    <property type="match status" value="1"/>
</dbReference>
<feature type="binding site" evidence="9">
    <location>
        <position position="201"/>
    </location>
    <ligand>
        <name>NADPH</name>
        <dbReference type="ChEBI" id="CHEBI:57783"/>
    </ligand>
</feature>
<dbReference type="NCBIfam" id="TIGR00243">
    <property type="entry name" value="Dxr"/>
    <property type="match status" value="1"/>
</dbReference>
<feature type="binding site" evidence="9">
    <location>
        <position position="36"/>
    </location>
    <ligand>
        <name>NADPH</name>
        <dbReference type="ChEBI" id="CHEBI:57783"/>
    </ligand>
</feature>
<keyword evidence="14" id="KW-1185">Reference proteome</keyword>
<comment type="cofactor">
    <cofactor evidence="9">
        <name>Mg(2+)</name>
        <dbReference type="ChEBI" id="CHEBI:18420"/>
    </cofactor>
    <cofactor evidence="9">
        <name>Mn(2+)</name>
        <dbReference type="ChEBI" id="CHEBI:29035"/>
    </cofactor>
</comment>
<feature type="binding site" evidence="9">
    <location>
        <position position="146"/>
    </location>
    <ligand>
        <name>Mn(2+)</name>
        <dbReference type="ChEBI" id="CHEBI:29035"/>
    </ligand>
</feature>
<dbReference type="HAMAP" id="MF_00183">
    <property type="entry name" value="DXP_reductoisom"/>
    <property type="match status" value="1"/>
</dbReference>
<feature type="binding site" evidence="9">
    <location>
        <position position="37"/>
    </location>
    <ligand>
        <name>NADPH</name>
        <dbReference type="ChEBI" id="CHEBI:57783"/>
    </ligand>
</feature>
<evidence type="ECO:0000256" key="1">
    <source>
        <dbReference type="ARBA" id="ARBA00005094"/>
    </source>
</evidence>
<evidence type="ECO:0000256" key="9">
    <source>
        <dbReference type="HAMAP-Rule" id="MF_00183"/>
    </source>
</evidence>
<feature type="binding site" evidence="9">
    <location>
        <position position="121"/>
    </location>
    <ligand>
        <name>1-deoxy-D-xylulose 5-phosphate</name>
        <dbReference type="ChEBI" id="CHEBI:57792"/>
    </ligand>
</feature>
<feature type="binding site" evidence="9">
    <location>
        <position position="208"/>
    </location>
    <ligand>
        <name>1-deoxy-D-xylulose 5-phosphate</name>
        <dbReference type="ChEBI" id="CHEBI:57792"/>
    </ligand>
</feature>
<proteinExistence type="inferred from homology"/>
<keyword evidence="7 9" id="KW-0414">Isoprene biosynthesis</keyword>
<feature type="binding site" evidence="9">
    <location>
        <position position="10"/>
    </location>
    <ligand>
        <name>NADPH</name>
        <dbReference type="ChEBI" id="CHEBI:57783"/>
    </ligand>
</feature>
<feature type="binding site" evidence="9">
    <location>
        <position position="214"/>
    </location>
    <ligand>
        <name>1-deoxy-D-xylulose 5-phosphate</name>
        <dbReference type="ChEBI" id="CHEBI:57792"/>
    </ligand>
</feature>
<dbReference type="RefSeq" id="WP_093191609.1">
    <property type="nucleotide sequence ID" value="NZ_FNEV01000001.1"/>
</dbReference>
<feature type="binding site" evidence="9">
    <location>
        <position position="12"/>
    </location>
    <ligand>
        <name>NADPH</name>
        <dbReference type="ChEBI" id="CHEBI:57783"/>
    </ligand>
</feature>
<dbReference type="InterPro" id="IPR026877">
    <property type="entry name" value="DXPR_C"/>
</dbReference>
<dbReference type="Pfam" id="PF13288">
    <property type="entry name" value="DXPR_C"/>
    <property type="match status" value="1"/>
</dbReference>
<name>A0A1G8Q9D9_9BACI</name>
<dbReference type="InterPro" id="IPR036169">
    <property type="entry name" value="DXPR_C_sf"/>
</dbReference>
<dbReference type="AlphaFoldDB" id="A0A1G8Q9D9"/>
<feature type="binding site" evidence="9">
    <location>
        <position position="38"/>
    </location>
    <ligand>
        <name>NADPH</name>
        <dbReference type="ChEBI" id="CHEBI:57783"/>
    </ligand>
</feature>
<dbReference type="InterPro" id="IPR013644">
    <property type="entry name" value="DXP_reductoisomerase_C"/>
</dbReference>
<dbReference type="PANTHER" id="PTHR30525:SF0">
    <property type="entry name" value="1-DEOXY-D-XYLULOSE 5-PHOSPHATE REDUCTOISOMERASE, CHLOROPLASTIC"/>
    <property type="match status" value="1"/>
</dbReference>
<dbReference type="PANTHER" id="PTHR30525">
    <property type="entry name" value="1-DEOXY-D-XYLULOSE 5-PHOSPHATE REDUCTOISOMERASE"/>
    <property type="match status" value="1"/>
</dbReference>
<keyword evidence="3 9" id="KW-0479">Metal-binding</keyword>
<dbReference type="GO" id="GO:0030604">
    <property type="term" value="F:1-deoxy-D-xylulose-5-phosphate reductoisomerase activity"/>
    <property type="evidence" value="ECO:0007669"/>
    <property type="project" value="UniProtKB-UniRule"/>
</dbReference>
<dbReference type="GO" id="GO:0016853">
    <property type="term" value="F:isomerase activity"/>
    <property type="evidence" value="ECO:0007669"/>
    <property type="project" value="UniProtKB-KW"/>
</dbReference>
<sequence>MKNIALLGATGSIGEQTIDVIRQHKDQFSLFALAFGRNSQKAIPMIREFQPEIVVVGSEQVRNEVAEATGHASIFIGEEGMKAASTAAEVDVLVNAVMGSVGLPSTLAAIRAQKTIAIANKETLVTAGHIVMAEAEKYNTPLIPVDSEHSAIFQALNGERQEDVRRLIITASGGSFRDNSREELEGVTVRDALNHPNWSMGAKITIDSASMMNKGLEVIEAHWLFDMPYDKIHVLQHRESVIHSLVEFKDKSVMAQLGSPDMRVPIQYALTYPKRLSFDDTESLELEELSKLNFQKMDMERFRCLKLAFDAGRAGGSMPTVLNAANEQAVAMFLEEEISFLDIETLVEKSLQEHKSVSTPSLSDIMEIDKETRERVKRYVK</sequence>
<dbReference type="SUPFAM" id="SSF55347">
    <property type="entry name" value="Glyceraldehyde-3-phosphate dehydrogenase-like, C-terminal domain"/>
    <property type="match status" value="1"/>
</dbReference>
<evidence type="ECO:0000259" key="11">
    <source>
        <dbReference type="Pfam" id="PF08436"/>
    </source>
</evidence>
<evidence type="ECO:0000256" key="7">
    <source>
        <dbReference type="ARBA" id="ARBA00023229"/>
    </source>
</evidence>
<evidence type="ECO:0000256" key="3">
    <source>
        <dbReference type="ARBA" id="ARBA00022723"/>
    </source>
</evidence>
<feature type="binding site" evidence="9">
    <location>
        <position position="148"/>
    </location>
    <ligand>
        <name>1-deoxy-D-xylulose 5-phosphate</name>
        <dbReference type="ChEBI" id="CHEBI:57792"/>
    </ligand>
</feature>
<dbReference type="InterPro" id="IPR036291">
    <property type="entry name" value="NAD(P)-bd_dom_sf"/>
</dbReference>
<dbReference type="OrthoDB" id="9806546at2"/>
<evidence type="ECO:0000259" key="12">
    <source>
        <dbReference type="Pfam" id="PF13288"/>
    </source>
</evidence>
<organism evidence="13 14">
    <name type="scientific">Salimicrobium halophilum</name>
    <dbReference type="NCBI Taxonomy" id="86666"/>
    <lineage>
        <taxon>Bacteria</taxon>
        <taxon>Bacillati</taxon>
        <taxon>Bacillota</taxon>
        <taxon>Bacilli</taxon>
        <taxon>Bacillales</taxon>
        <taxon>Bacillaceae</taxon>
        <taxon>Salimicrobium</taxon>
    </lineage>
</organism>
<feature type="binding site" evidence="9">
    <location>
        <position position="120"/>
    </location>
    <ligand>
        <name>NADPH</name>
        <dbReference type="ChEBI" id="CHEBI:57783"/>
    </ligand>
</feature>
<dbReference type="NCBIfam" id="NF009114">
    <property type="entry name" value="PRK12464.1"/>
    <property type="match status" value="1"/>
</dbReference>
<dbReference type="Pfam" id="PF08436">
    <property type="entry name" value="DXP_redisom_C"/>
    <property type="match status" value="1"/>
</dbReference>
<dbReference type="EMBL" id="FNEV01000001">
    <property type="protein sequence ID" value="SDJ01218.1"/>
    <property type="molecule type" value="Genomic_DNA"/>
</dbReference>
<dbReference type="PIRSF" id="PIRSF006205">
    <property type="entry name" value="Dxp_reductismrs"/>
    <property type="match status" value="1"/>
</dbReference>
<protein>
    <recommendedName>
        <fullName evidence="9">1-deoxy-D-xylulose 5-phosphate reductoisomerase</fullName>
        <shortName evidence="9">DXP reductoisomerase</shortName>
        <ecNumber evidence="9">1.1.1.267</ecNumber>
    </recommendedName>
    <alternativeName>
        <fullName evidence="9">1-deoxyxylulose-5-phosphate reductoisomerase</fullName>
    </alternativeName>
    <alternativeName>
        <fullName evidence="9">2-C-methyl-D-erythritol 4-phosphate synthase</fullName>
    </alternativeName>
</protein>
<evidence type="ECO:0000256" key="6">
    <source>
        <dbReference type="ARBA" id="ARBA00023211"/>
    </source>
</evidence>
<dbReference type="SUPFAM" id="SSF51735">
    <property type="entry name" value="NAD(P)-binding Rossmann-fold domains"/>
    <property type="match status" value="1"/>
</dbReference>
<dbReference type="UniPathway" id="UPA00056">
    <property type="reaction ID" value="UER00092"/>
</dbReference>
<dbReference type="GO" id="GO:0030145">
    <property type="term" value="F:manganese ion binding"/>
    <property type="evidence" value="ECO:0007669"/>
    <property type="project" value="TreeGrafter"/>
</dbReference>
<evidence type="ECO:0000256" key="2">
    <source>
        <dbReference type="ARBA" id="ARBA00006825"/>
    </source>
</evidence>
<dbReference type="Pfam" id="PF02670">
    <property type="entry name" value="DXP_reductoisom"/>
    <property type="match status" value="1"/>
</dbReference>
<comment type="pathway">
    <text evidence="1 9">Isoprenoid biosynthesis; isopentenyl diphosphate biosynthesis via DXP pathway; isopentenyl diphosphate from 1-deoxy-D-xylulose 5-phosphate: step 1/6.</text>
</comment>
<keyword evidence="13" id="KW-0413">Isomerase</keyword>
<accession>A0A1G8Q9D9</accession>
<dbReference type="InterPro" id="IPR003821">
    <property type="entry name" value="DXP_reductoisomerase"/>
</dbReference>
<dbReference type="SUPFAM" id="SSF69055">
    <property type="entry name" value="1-deoxy-D-xylulose-5-phosphate reductoisomerase, C-terminal domain"/>
    <property type="match status" value="1"/>
</dbReference>
<evidence type="ECO:0000313" key="13">
    <source>
        <dbReference type="EMBL" id="SDJ01218.1"/>
    </source>
</evidence>
<feature type="binding site" evidence="9">
    <location>
        <position position="147"/>
    </location>
    <ligand>
        <name>1-deoxy-D-xylulose 5-phosphate</name>
        <dbReference type="ChEBI" id="CHEBI:57792"/>
    </ligand>
</feature>
<feature type="binding site" evidence="9">
    <location>
        <position position="217"/>
    </location>
    <ligand>
        <name>1-deoxy-D-xylulose 5-phosphate</name>
        <dbReference type="ChEBI" id="CHEBI:57792"/>
    </ligand>
</feature>
<keyword evidence="5 9" id="KW-0560">Oxidoreductase</keyword>
<comment type="similarity">
    <text evidence="2 9">Belongs to the DXR family.</text>
</comment>
<feature type="binding site" evidence="9">
    <location>
        <position position="213"/>
    </location>
    <ligand>
        <name>1-deoxy-D-xylulose 5-phosphate</name>
        <dbReference type="ChEBI" id="CHEBI:57792"/>
    </ligand>
</feature>
<evidence type="ECO:0000256" key="4">
    <source>
        <dbReference type="ARBA" id="ARBA00022857"/>
    </source>
</evidence>
<feature type="binding site" evidence="9">
    <location>
        <position position="13"/>
    </location>
    <ligand>
        <name>NADPH</name>
        <dbReference type="ChEBI" id="CHEBI:57783"/>
    </ligand>
</feature>
<comment type="function">
    <text evidence="9">Catalyzes the NADPH-dependent rearrangement and reduction of 1-deoxy-D-xylulose-5-phosphate (DXP) to 2-C-methyl-D-erythritol 4-phosphate (MEP).</text>
</comment>
<dbReference type="GO" id="GO:0051484">
    <property type="term" value="P:isopentenyl diphosphate biosynthetic process, methylerythritol 4-phosphate pathway involved in terpenoid biosynthetic process"/>
    <property type="evidence" value="ECO:0007669"/>
    <property type="project" value="UniProtKB-ARBA"/>
</dbReference>
<keyword evidence="6 9" id="KW-0464">Manganese</keyword>
<feature type="binding site" evidence="9">
    <location>
        <position position="217"/>
    </location>
    <ligand>
        <name>Mn(2+)</name>
        <dbReference type="ChEBI" id="CHEBI:29035"/>
    </ligand>
</feature>
<keyword evidence="4 9" id="KW-0521">NADP</keyword>
<dbReference type="InterPro" id="IPR013512">
    <property type="entry name" value="DXP_reductoisomerase_N"/>
</dbReference>
<dbReference type="Proteomes" id="UP000199225">
    <property type="component" value="Unassembled WGS sequence"/>
</dbReference>
<reference evidence="14" key="1">
    <citation type="submission" date="2016-10" db="EMBL/GenBank/DDBJ databases">
        <authorList>
            <person name="Varghese N."/>
            <person name="Submissions S."/>
        </authorList>
    </citation>
    <scope>NUCLEOTIDE SEQUENCE [LARGE SCALE GENOMIC DNA]</scope>
    <source>
        <strain evidence="14">DSM 4771</strain>
    </source>
</reference>